<evidence type="ECO:0000256" key="1">
    <source>
        <dbReference type="ARBA" id="ARBA00004170"/>
    </source>
</evidence>
<dbReference type="GO" id="GO:0016020">
    <property type="term" value="C:membrane"/>
    <property type="evidence" value="ECO:0007669"/>
    <property type="project" value="UniProtKB-SubCell"/>
</dbReference>
<evidence type="ECO:0000256" key="22">
    <source>
        <dbReference type="ARBA" id="ARBA00048074"/>
    </source>
</evidence>
<dbReference type="SUPFAM" id="SSF54637">
    <property type="entry name" value="Thioesterase/thiol ester dehydrase-isomerase"/>
    <property type="match status" value="1"/>
</dbReference>
<dbReference type="InterPro" id="IPR029069">
    <property type="entry name" value="HotDog_dom_sf"/>
</dbReference>
<dbReference type="EC" id="3.1.2.2" evidence="16"/>
<comment type="subcellular location">
    <subcellularLocation>
        <location evidence="3">Cell projection</location>
        <location evidence="3">Ruffle membrane</location>
    </subcellularLocation>
    <subcellularLocation>
        <location evidence="2">Cytoplasm</location>
    </subcellularLocation>
    <subcellularLocation>
        <location evidence="1">Membrane</location>
        <topology evidence="1">Peripheral membrane protein</topology>
    </subcellularLocation>
</comment>
<keyword evidence="7" id="KW-0378">Hydrolase</keyword>
<evidence type="ECO:0000256" key="5">
    <source>
        <dbReference type="ARBA" id="ARBA00022490"/>
    </source>
</evidence>
<dbReference type="PANTHER" id="PTHR12418">
    <property type="entry name" value="ACYL-COENZYME A THIOESTERASE THEM4"/>
    <property type="match status" value="1"/>
</dbReference>
<comment type="catalytic activity">
    <reaction evidence="19">
        <text>octanoyl-CoA + H2O = octanoate + CoA + H(+)</text>
        <dbReference type="Rhea" id="RHEA:30143"/>
        <dbReference type="ChEBI" id="CHEBI:15377"/>
        <dbReference type="ChEBI" id="CHEBI:15378"/>
        <dbReference type="ChEBI" id="CHEBI:25646"/>
        <dbReference type="ChEBI" id="CHEBI:57287"/>
        <dbReference type="ChEBI" id="CHEBI:57386"/>
    </reaction>
    <physiologicalReaction direction="left-to-right" evidence="19">
        <dbReference type="Rhea" id="RHEA:30144"/>
    </physiologicalReaction>
</comment>
<evidence type="ECO:0000256" key="18">
    <source>
        <dbReference type="ARBA" id="ARBA00043210"/>
    </source>
</evidence>
<dbReference type="GO" id="GO:0016787">
    <property type="term" value="F:hydrolase activity"/>
    <property type="evidence" value="ECO:0007669"/>
    <property type="project" value="UniProtKB-KW"/>
</dbReference>
<evidence type="ECO:0000256" key="9">
    <source>
        <dbReference type="ARBA" id="ARBA00022946"/>
    </source>
</evidence>
<dbReference type="EMBL" id="SNXK01000008">
    <property type="protein sequence ID" value="TDP31435.1"/>
    <property type="molecule type" value="Genomic_DNA"/>
</dbReference>
<dbReference type="InterPro" id="IPR006683">
    <property type="entry name" value="Thioestr_dom"/>
</dbReference>
<feature type="compositionally biased region" description="Low complexity" evidence="24">
    <location>
        <begin position="7"/>
        <end position="18"/>
    </location>
</feature>
<comment type="caution">
    <text evidence="26">The sequence shown here is derived from an EMBL/GenBank/DDBJ whole genome shotgun (WGS) entry which is preliminary data.</text>
</comment>
<comment type="catalytic activity">
    <reaction evidence="13">
        <text>(5Z,8Z,11Z,14Z)-eicosatetraenoyl-CoA + H2O = (5Z,8Z,11Z,14Z)-eicosatetraenoate + CoA + H(+)</text>
        <dbReference type="Rhea" id="RHEA:40151"/>
        <dbReference type="ChEBI" id="CHEBI:15377"/>
        <dbReference type="ChEBI" id="CHEBI:15378"/>
        <dbReference type="ChEBI" id="CHEBI:32395"/>
        <dbReference type="ChEBI" id="CHEBI:57287"/>
        <dbReference type="ChEBI" id="CHEBI:57368"/>
    </reaction>
    <physiologicalReaction direction="left-to-right" evidence="13">
        <dbReference type="Rhea" id="RHEA:40152"/>
    </physiologicalReaction>
</comment>
<evidence type="ECO:0000256" key="11">
    <source>
        <dbReference type="ARBA" id="ARBA00023136"/>
    </source>
</evidence>
<keyword evidence="6" id="KW-0053">Apoptosis</keyword>
<keyword evidence="27" id="KW-1185">Reference proteome</keyword>
<dbReference type="GO" id="GO:0006631">
    <property type="term" value="P:fatty acid metabolic process"/>
    <property type="evidence" value="ECO:0007669"/>
    <property type="project" value="UniProtKB-KW"/>
</dbReference>
<dbReference type="Gene3D" id="3.10.129.10">
    <property type="entry name" value="Hotdog Thioesterase"/>
    <property type="match status" value="1"/>
</dbReference>
<evidence type="ECO:0000256" key="24">
    <source>
        <dbReference type="SAM" id="MobiDB-lite"/>
    </source>
</evidence>
<evidence type="ECO:0000256" key="19">
    <source>
        <dbReference type="ARBA" id="ARBA00047588"/>
    </source>
</evidence>
<evidence type="ECO:0000256" key="13">
    <source>
        <dbReference type="ARBA" id="ARBA00035852"/>
    </source>
</evidence>
<organism evidence="26 27">
    <name type="scientific">Nocardia ignorata</name>
    <dbReference type="NCBI Taxonomy" id="145285"/>
    <lineage>
        <taxon>Bacteria</taxon>
        <taxon>Bacillati</taxon>
        <taxon>Actinomycetota</taxon>
        <taxon>Actinomycetes</taxon>
        <taxon>Mycobacteriales</taxon>
        <taxon>Nocardiaceae</taxon>
        <taxon>Nocardia</taxon>
    </lineage>
</organism>
<evidence type="ECO:0000256" key="14">
    <source>
        <dbReference type="ARBA" id="ARBA00037002"/>
    </source>
</evidence>
<protein>
    <recommendedName>
        <fullName evidence="17">Acyl-coenzyme A thioesterase THEM4</fullName>
        <ecNumber evidence="16">3.1.2.2</ecNumber>
    </recommendedName>
    <alternativeName>
        <fullName evidence="18">Thioesterase superfamily member 4</fullName>
    </alternativeName>
</protein>
<evidence type="ECO:0000259" key="25">
    <source>
        <dbReference type="Pfam" id="PF03061"/>
    </source>
</evidence>
<evidence type="ECO:0000256" key="6">
    <source>
        <dbReference type="ARBA" id="ARBA00022703"/>
    </source>
</evidence>
<evidence type="ECO:0000256" key="12">
    <source>
        <dbReference type="ARBA" id="ARBA00023273"/>
    </source>
</evidence>
<comment type="catalytic activity">
    <reaction evidence="14">
        <text>(9Z)-octadecenoyl-CoA + H2O = (9Z)-octadecenoate + CoA + H(+)</text>
        <dbReference type="Rhea" id="RHEA:40139"/>
        <dbReference type="ChEBI" id="CHEBI:15377"/>
        <dbReference type="ChEBI" id="CHEBI:15378"/>
        <dbReference type="ChEBI" id="CHEBI:30823"/>
        <dbReference type="ChEBI" id="CHEBI:57287"/>
        <dbReference type="ChEBI" id="CHEBI:57387"/>
    </reaction>
    <physiologicalReaction direction="left-to-right" evidence="14">
        <dbReference type="Rhea" id="RHEA:40140"/>
    </physiologicalReaction>
</comment>
<evidence type="ECO:0000256" key="21">
    <source>
        <dbReference type="ARBA" id="ARBA00047969"/>
    </source>
</evidence>
<dbReference type="Proteomes" id="UP000295087">
    <property type="component" value="Unassembled WGS sequence"/>
</dbReference>
<accession>A0A4R6P2E7</accession>
<dbReference type="Pfam" id="PF03061">
    <property type="entry name" value="4HBT"/>
    <property type="match status" value="1"/>
</dbReference>
<evidence type="ECO:0000256" key="23">
    <source>
        <dbReference type="ARBA" id="ARBA00048180"/>
    </source>
</evidence>
<evidence type="ECO:0000256" key="16">
    <source>
        <dbReference type="ARBA" id="ARBA00038848"/>
    </source>
</evidence>
<gene>
    <name evidence="26" type="ORF">DFR75_10840</name>
</gene>
<reference evidence="26 27" key="1">
    <citation type="submission" date="2019-03" db="EMBL/GenBank/DDBJ databases">
        <title>Genomic Encyclopedia of Type Strains, Phase IV (KMG-IV): sequencing the most valuable type-strain genomes for metagenomic binning, comparative biology and taxonomic classification.</title>
        <authorList>
            <person name="Goeker M."/>
        </authorList>
    </citation>
    <scope>NUCLEOTIDE SEQUENCE [LARGE SCALE GENOMIC DNA]</scope>
    <source>
        <strain evidence="26 27">DSM 44496</strain>
    </source>
</reference>
<comment type="similarity">
    <text evidence="15">Belongs to the THEM4/THEM5 thioesterase family.</text>
</comment>
<dbReference type="CDD" id="cd03443">
    <property type="entry name" value="PaaI_thioesterase"/>
    <property type="match status" value="1"/>
</dbReference>
<evidence type="ECO:0000256" key="10">
    <source>
        <dbReference type="ARBA" id="ARBA00023098"/>
    </source>
</evidence>
<keyword evidence="10" id="KW-0443">Lipid metabolism</keyword>
<comment type="catalytic activity">
    <reaction evidence="23">
        <text>tetradecanoyl-CoA + H2O = tetradecanoate + CoA + H(+)</text>
        <dbReference type="Rhea" id="RHEA:40119"/>
        <dbReference type="ChEBI" id="CHEBI:15377"/>
        <dbReference type="ChEBI" id="CHEBI:15378"/>
        <dbReference type="ChEBI" id="CHEBI:30807"/>
        <dbReference type="ChEBI" id="CHEBI:57287"/>
        <dbReference type="ChEBI" id="CHEBI:57385"/>
    </reaction>
    <physiologicalReaction direction="left-to-right" evidence="23">
        <dbReference type="Rhea" id="RHEA:40120"/>
    </physiologicalReaction>
</comment>
<comment type="catalytic activity">
    <reaction evidence="22">
        <text>dodecanoyl-CoA + H2O = dodecanoate + CoA + H(+)</text>
        <dbReference type="Rhea" id="RHEA:30135"/>
        <dbReference type="ChEBI" id="CHEBI:15377"/>
        <dbReference type="ChEBI" id="CHEBI:15378"/>
        <dbReference type="ChEBI" id="CHEBI:18262"/>
        <dbReference type="ChEBI" id="CHEBI:57287"/>
        <dbReference type="ChEBI" id="CHEBI:57375"/>
    </reaction>
    <physiologicalReaction direction="left-to-right" evidence="22">
        <dbReference type="Rhea" id="RHEA:30136"/>
    </physiologicalReaction>
</comment>
<evidence type="ECO:0000256" key="7">
    <source>
        <dbReference type="ARBA" id="ARBA00022801"/>
    </source>
</evidence>
<keyword evidence="11" id="KW-0472">Membrane</keyword>
<feature type="region of interest" description="Disordered" evidence="24">
    <location>
        <begin position="1"/>
        <end position="33"/>
    </location>
</feature>
<evidence type="ECO:0000256" key="2">
    <source>
        <dbReference type="ARBA" id="ARBA00004496"/>
    </source>
</evidence>
<keyword evidence="9" id="KW-0809">Transit peptide</keyword>
<dbReference type="GO" id="GO:0005737">
    <property type="term" value="C:cytoplasm"/>
    <property type="evidence" value="ECO:0007669"/>
    <property type="project" value="UniProtKB-SubCell"/>
</dbReference>
<proteinExistence type="inferred from homology"/>
<evidence type="ECO:0000256" key="8">
    <source>
        <dbReference type="ARBA" id="ARBA00022832"/>
    </source>
</evidence>
<evidence type="ECO:0000256" key="4">
    <source>
        <dbReference type="ARBA" id="ARBA00022475"/>
    </source>
</evidence>
<dbReference type="AlphaFoldDB" id="A0A4R6P2E7"/>
<evidence type="ECO:0000313" key="27">
    <source>
        <dbReference type="Proteomes" id="UP000295087"/>
    </source>
</evidence>
<evidence type="ECO:0000256" key="15">
    <source>
        <dbReference type="ARBA" id="ARBA00038456"/>
    </source>
</evidence>
<evidence type="ECO:0000256" key="17">
    <source>
        <dbReference type="ARBA" id="ARBA00040123"/>
    </source>
</evidence>
<sequence length="185" mass="20189">MQKAPMSRTSDTTRSVSSEAEESTPLFPVVPPECQDLPPHHDHCLGCGPANPHGHQLSVRRDAEGVYARHTFDSRHVGAPAIAHGGAVATVLDDLFGFLLYTVGEPAVTRHLSIDYLSPILLDTPYIARAHLHSRQGRKLNLRATIEDDHGHMVTIATALFLVVNIDHFFRASQRATSSHVPPTA</sequence>
<evidence type="ECO:0000256" key="20">
    <source>
        <dbReference type="ARBA" id="ARBA00047734"/>
    </source>
</evidence>
<keyword evidence="5" id="KW-0963">Cytoplasm</keyword>
<comment type="catalytic activity">
    <reaction evidence="20">
        <text>hexadecanoyl-CoA + H2O = hexadecanoate + CoA + H(+)</text>
        <dbReference type="Rhea" id="RHEA:16645"/>
        <dbReference type="ChEBI" id="CHEBI:7896"/>
        <dbReference type="ChEBI" id="CHEBI:15377"/>
        <dbReference type="ChEBI" id="CHEBI:15378"/>
        <dbReference type="ChEBI" id="CHEBI:57287"/>
        <dbReference type="ChEBI" id="CHEBI:57379"/>
        <dbReference type="EC" id="3.1.2.2"/>
    </reaction>
    <physiologicalReaction direction="left-to-right" evidence="20">
        <dbReference type="Rhea" id="RHEA:16646"/>
    </physiologicalReaction>
</comment>
<evidence type="ECO:0000256" key="3">
    <source>
        <dbReference type="ARBA" id="ARBA00004632"/>
    </source>
</evidence>
<dbReference type="InterPro" id="IPR052365">
    <property type="entry name" value="THEM4/THEM5_acyl-CoA_thioest"/>
</dbReference>
<keyword evidence="12" id="KW-0966">Cell projection</keyword>
<keyword evidence="8" id="KW-0276">Fatty acid metabolism</keyword>
<dbReference type="PANTHER" id="PTHR12418:SF19">
    <property type="entry name" value="ACYL-COENZYME A THIOESTERASE THEM4"/>
    <property type="match status" value="1"/>
</dbReference>
<keyword evidence="4" id="KW-1003">Cell membrane</keyword>
<feature type="domain" description="Thioesterase" evidence="25">
    <location>
        <begin position="82"/>
        <end position="152"/>
    </location>
</feature>
<comment type="catalytic activity">
    <reaction evidence="21">
        <text>decanoyl-CoA + H2O = decanoate + CoA + H(+)</text>
        <dbReference type="Rhea" id="RHEA:40059"/>
        <dbReference type="ChEBI" id="CHEBI:15377"/>
        <dbReference type="ChEBI" id="CHEBI:15378"/>
        <dbReference type="ChEBI" id="CHEBI:27689"/>
        <dbReference type="ChEBI" id="CHEBI:57287"/>
        <dbReference type="ChEBI" id="CHEBI:61430"/>
    </reaction>
    <physiologicalReaction direction="left-to-right" evidence="21">
        <dbReference type="Rhea" id="RHEA:40060"/>
    </physiologicalReaction>
</comment>
<name>A0A4R6P2E7_NOCIG</name>
<evidence type="ECO:0000313" key="26">
    <source>
        <dbReference type="EMBL" id="TDP31435.1"/>
    </source>
</evidence>